<keyword evidence="3 8" id="KW-0479">Metal-binding</keyword>
<feature type="active site" evidence="7">
    <location>
        <position position="358"/>
    </location>
</feature>
<dbReference type="GO" id="GO:0006508">
    <property type="term" value="P:proteolysis"/>
    <property type="evidence" value="ECO:0007669"/>
    <property type="project" value="UniProtKB-KW"/>
</dbReference>
<evidence type="ECO:0000256" key="3">
    <source>
        <dbReference type="ARBA" id="ARBA00022723"/>
    </source>
</evidence>
<keyword evidence="10" id="KW-0812">Transmembrane</keyword>
<dbReference type="GO" id="GO:0004222">
    <property type="term" value="F:metalloendopeptidase activity"/>
    <property type="evidence" value="ECO:0007669"/>
    <property type="project" value="InterPro"/>
</dbReference>
<reference evidence="11" key="1">
    <citation type="submission" date="2021-05" db="EMBL/GenBank/DDBJ databases">
        <title>The genome of the haptophyte Pavlova lutheri (Diacronema luteri, Pavlovales) - a model for lipid biosynthesis in eukaryotic algae.</title>
        <authorList>
            <person name="Hulatt C.J."/>
            <person name="Posewitz M.C."/>
        </authorList>
    </citation>
    <scope>NUCLEOTIDE SEQUENCE</scope>
    <source>
        <strain evidence="11">NIVA-4/92</strain>
    </source>
</reference>
<feature type="transmembrane region" description="Helical" evidence="10">
    <location>
        <begin position="718"/>
        <end position="738"/>
    </location>
</feature>
<keyword evidence="4" id="KW-0378">Hydrolase</keyword>
<feature type="binding site" evidence="8">
    <location>
        <position position="456"/>
    </location>
    <ligand>
        <name>Zn(2+)</name>
        <dbReference type="ChEBI" id="CHEBI:29105"/>
        <note>catalytic</note>
    </ligand>
</feature>
<dbReference type="GO" id="GO:0016020">
    <property type="term" value="C:membrane"/>
    <property type="evidence" value="ECO:0007669"/>
    <property type="project" value="InterPro"/>
</dbReference>
<accession>A0A8J5X936</accession>
<protein>
    <recommendedName>
        <fullName evidence="13">Leishmanolysin-like peptidase</fullName>
    </recommendedName>
</protein>
<feature type="transmembrane region" description="Helical" evidence="10">
    <location>
        <begin position="635"/>
        <end position="658"/>
    </location>
</feature>
<evidence type="ECO:0000256" key="5">
    <source>
        <dbReference type="ARBA" id="ARBA00022833"/>
    </source>
</evidence>
<name>A0A8J5X936_DIALT</name>
<organism evidence="11 12">
    <name type="scientific">Diacronema lutheri</name>
    <name type="common">Unicellular marine alga</name>
    <name type="synonym">Monochrysis lutheri</name>
    <dbReference type="NCBI Taxonomy" id="2081491"/>
    <lineage>
        <taxon>Eukaryota</taxon>
        <taxon>Haptista</taxon>
        <taxon>Haptophyta</taxon>
        <taxon>Pavlovophyceae</taxon>
        <taxon>Pavlovales</taxon>
        <taxon>Pavlovaceae</taxon>
        <taxon>Diacronema</taxon>
    </lineage>
</organism>
<dbReference type="Gene3D" id="3.90.132.10">
    <property type="entry name" value="Leishmanolysin , domain 2"/>
    <property type="match status" value="1"/>
</dbReference>
<keyword evidence="2" id="KW-0645">Protease</keyword>
<feature type="region of interest" description="Disordered" evidence="9">
    <location>
        <begin position="104"/>
        <end position="134"/>
    </location>
</feature>
<keyword evidence="12" id="KW-1185">Reference proteome</keyword>
<evidence type="ECO:0000256" key="6">
    <source>
        <dbReference type="ARBA" id="ARBA00023049"/>
    </source>
</evidence>
<feature type="transmembrane region" description="Helical" evidence="10">
    <location>
        <begin position="683"/>
        <end position="706"/>
    </location>
</feature>
<evidence type="ECO:0000256" key="10">
    <source>
        <dbReference type="SAM" id="Phobius"/>
    </source>
</evidence>
<sequence>MAGGWRDGGPAATRRSARCTFVVVTTGFLAPLALASGPLDVRSVAIGRYVRRAVREKLGATQGYRAMAARHSGLGVVGMHPTCSIDQGHAVRQFYGVLPHVHAQHRTPGSTQRGAAPGRGRALAQAESTGGEALTRGNTRRIRIRAMHDALHEERAAPYSVCFREGDWVRVGWPDPYAAPPDDNRETCVRLSVSDGGLSADCWLRCARADVLTPSMRDYMINATEHVLVEMATYLRVPLSDGPLVLRRSDGTYTGFYEAVGVPGEACAADCAKLHALPVADELCSRGADDADVLLYVRRPPPVAGVSGTGSACAIDERGRPIVIAFDWHALPDDTATVGWHEAPPEQRAAARAIVLHELLHGLGFSIEHWTGALHANGTRKQLVGALPLTKATIGVGLGGEADGVEPGGSETVWHFLPGTRTFETAARYFGCAGAGAGEWRGLPLMSYPDFGRASHVETRIMREDVMSYGDGQALVSAITLATFEDLGMYVAEYARAQCLSWGRNQGCAFVSRRCEARAHRREVRLLANESAASLCSREWPQLRSEVADTSMCAPTRCATLAHSAPPVPPPSPSSPPPVMLDAAPMPDEGERCDAECYTGPLSRDESCASHAPSGNVQAAGVRTERPQISAGARAWLVLLLMLLGPTVGLLCTAFGPVRRLLSRSLDRVCGARLPPTARARGVVTALCGFGCAGGLGVCAMGVYALTPAGATDALLSTAGNASCIAGGALWALASARATRAAWRMERRWLFAFGVLATGVLLVFLALFSTILHWAAALEAAGDFALETLGPPVGANATIGRWHGQVGSASLARVEAVVCGAYVSCCAPDAGGVNDILAFSAADVLAASGAQSACLSPFAGPKR</sequence>
<dbReference type="OrthoDB" id="447265at2759"/>
<keyword evidence="10" id="KW-1133">Transmembrane helix</keyword>
<evidence type="ECO:0000256" key="2">
    <source>
        <dbReference type="ARBA" id="ARBA00022670"/>
    </source>
</evidence>
<gene>
    <name evidence="11" type="ORF">KFE25_005214</name>
</gene>
<feature type="transmembrane region" description="Helical" evidence="10">
    <location>
        <begin position="750"/>
        <end position="776"/>
    </location>
</feature>
<dbReference type="SUPFAM" id="SSF55486">
    <property type="entry name" value="Metalloproteases ('zincins'), catalytic domain"/>
    <property type="match status" value="1"/>
</dbReference>
<keyword evidence="5 8" id="KW-0862">Zinc</keyword>
<dbReference type="GO" id="GO:0005737">
    <property type="term" value="C:cytoplasm"/>
    <property type="evidence" value="ECO:0007669"/>
    <property type="project" value="TreeGrafter"/>
</dbReference>
<evidence type="ECO:0000313" key="12">
    <source>
        <dbReference type="Proteomes" id="UP000751190"/>
    </source>
</evidence>
<dbReference type="PANTHER" id="PTHR10942">
    <property type="entry name" value="LEISHMANOLYSIN-LIKE PEPTIDASE"/>
    <property type="match status" value="1"/>
</dbReference>
<dbReference type="Proteomes" id="UP000751190">
    <property type="component" value="Unassembled WGS sequence"/>
</dbReference>
<proteinExistence type="inferred from homology"/>
<evidence type="ECO:0000313" key="11">
    <source>
        <dbReference type="EMBL" id="KAG8458787.1"/>
    </source>
</evidence>
<feature type="binding site" evidence="8">
    <location>
        <position position="361"/>
    </location>
    <ligand>
        <name>Zn(2+)</name>
        <dbReference type="ChEBI" id="CHEBI:29105"/>
        <note>catalytic</note>
    </ligand>
</feature>
<dbReference type="Gene3D" id="3.10.170.20">
    <property type="match status" value="1"/>
</dbReference>
<dbReference type="AlphaFoldDB" id="A0A8J5X936"/>
<feature type="compositionally biased region" description="Low complexity" evidence="9">
    <location>
        <begin position="113"/>
        <end position="126"/>
    </location>
</feature>
<evidence type="ECO:0000256" key="9">
    <source>
        <dbReference type="SAM" id="MobiDB-lite"/>
    </source>
</evidence>
<dbReference type="Pfam" id="PF01457">
    <property type="entry name" value="Peptidase_M8"/>
    <property type="match status" value="2"/>
</dbReference>
<comment type="caution">
    <text evidence="11">The sequence shown here is derived from an EMBL/GenBank/DDBJ whole genome shotgun (WGS) entry which is preliminary data.</text>
</comment>
<dbReference type="GO" id="GO:0046872">
    <property type="term" value="F:metal ion binding"/>
    <property type="evidence" value="ECO:0007669"/>
    <property type="project" value="UniProtKB-KW"/>
</dbReference>
<keyword evidence="6 8" id="KW-0482">Metalloprotease</keyword>
<dbReference type="OMA" id="SACAIDE"/>
<comment type="similarity">
    <text evidence="1">Belongs to the peptidase M8 family.</text>
</comment>
<evidence type="ECO:0008006" key="13">
    <source>
        <dbReference type="Google" id="ProtNLM"/>
    </source>
</evidence>
<feature type="binding site" evidence="8">
    <location>
        <position position="357"/>
    </location>
    <ligand>
        <name>Zn(2+)</name>
        <dbReference type="ChEBI" id="CHEBI:29105"/>
        <note>catalytic</note>
    </ligand>
</feature>
<keyword evidence="10" id="KW-0472">Membrane</keyword>
<dbReference type="GO" id="GO:0007155">
    <property type="term" value="P:cell adhesion"/>
    <property type="evidence" value="ECO:0007669"/>
    <property type="project" value="InterPro"/>
</dbReference>
<evidence type="ECO:0000256" key="8">
    <source>
        <dbReference type="PIRSR" id="PIRSR601577-2"/>
    </source>
</evidence>
<evidence type="ECO:0000256" key="1">
    <source>
        <dbReference type="ARBA" id="ARBA00005860"/>
    </source>
</evidence>
<evidence type="ECO:0000256" key="7">
    <source>
        <dbReference type="PIRSR" id="PIRSR601577-1"/>
    </source>
</evidence>
<dbReference type="InterPro" id="IPR001577">
    <property type="entry name" value="Peptidase_M8"/>
</dbReference>
<comment type="cofactor">
    <cofactor evidence="8">
        <name>Zn(2+)</name>
        <dbReference type="ChEBI" id="CHEBI:29105"/>
    </cofactor>
    <text evidence="8">Binds 1 zinc ion per subunit.</text>
</comment>
<dbReference type="PANTHER" id="PTHR10942:SF0">
    <property type="entry name" value="LEISHMANOLYSIN-LIKE PEPTIDASE"/>
    <property type="match status" value="1"/>
</dbReference>
<evidence type="ECO:0000256" key="4">
    <source>
        <dbReference type="ARBA" id="ARBA00022801"/>
    </source>
</evidence>
<dbReference type="EMBL" id="JAGTXO010000047">
    <property type="protein sequence ID" value="KAG8458787.1"/>
    <property type="molecule type" value="Genomic_DNA"/>
</dbReference>